<evidence type="ECO:0000313" key="2">
    <source>
        <dbReference type="EMBL" id="MBB4845906.1"/>
    </source>
</evidence>
<evidence type="ECO:0000259" key="1">
    <source>
        <dbReference type="PROSITE" id="PS50878"/>
    </source>
</evidence>
<accession>A0A840LCL9</accession>
<dbReference type="Proteomes" id="UP000562027">
    <property type="component" value="Unassembled WGS sequence"/>
</dbReference>
<dbReference type="NCBIfam" id="NF041748">
    <property type="entry name" value="Drt3b"/>
    <property type="match status" value="1"/>
</dbReference>
<dbReference type="AlphaFoldDB" id="A0A840LCL9"/>
<comment type="caution">
    <text evidence="2">The sequence shown here is derived from an EMBL/GenBank/DDBJ whole genome shotgun (WGS) entry which is preliminary data.</text>
</comment>
<name>A0A840LCL9_9BURK</name>
<reference evidence="2 3" key="1">
    <citation type="submission" date="2020-08" db="EMBL/GenBank/DDBJ databases">
        <title>Functional genomics of gut bacteria from endangered species of beetles.</title>
        <authorList>
            <person name="Carlos-Shanley C."/>
        </authorList>
    </citation>
    <scope>NUCLEOTIDE SEQUENCE [LARGE SCALE GENOMIC DNA]</scope>
    <source>
        <strain evidence="2 3">S00239</strain>
    </source>
</reference>
<sequence>MHKKIIKVRKSDHFRAILTDTLPYEVPLLFSNEGFYHFLKKHGPKALDTACKFSLFADQKYTIPYNYKIKKNPTEFRSLSVMHPCQQIAVADFYRKYSGAILAQCKKSKWSLRAPSSVASYYVEKSRVRRPLSGRSKGIEAKSDGFSSVSRTASSFYSYEKYTLLHKFFESSEFHDLEKRFSLLLKLDITQCFGRIYTHTIGWAVKSKDYAKRNSRGSSTDNFESNFDRLMQCSNYNETAGIIVGPEVSRVFAESILQQIDLDIEKSLLEHNPPLSCGLEYEIRRYVDDYFVFSNSKENLSKIQLCISECLHPYRLSLNDSKTVTMERPFSTAETSARMEIASTISETFDRAIKTEDVVRPPLINPETVRRAARIRSSSDLANSTIRDIKKHLKTHNATFDTSSNYFLAALKRLVWRYTGKMKESLSDSTQIDSIANFLLAILDILFFLYASSPRVRQTYLTSEIVLAIIDFARLGPGTFSERIFTKISQEIKFTTTRGFSSNANDNIEALNLLTVLQTLGGNYGINSQQLCTAFGLDNIKKGKRTVSHLGYFQLVSALYICNNEIEYQPIKDLIIERLKDIFADEFEWFHRADLTMLLLDISSCPFLNIDDKTAIVKAALVHKGNADLNARAKNFLEIAAREVWFFNWSKEVRLDDVLKRKQLRTPY</sequence>
<dbReference type="RefSeq" id="WP_184304279.1">
    <property type="nucleotide sequence ID" value="NZ_JACHLP010000012.1"/>
</dbReference>
<keyword evidence="3" id="KW-1185">Reference proteome</keyword>
<feature type="domain" description="Reverse transcriptase" evidence="1">
    <location>
        <begin position="104"/>
        <end position="337"/>
    </location>
</feature>
<gene>
    <name evidence="2" type="ORF">HNP55_004460</name>
</gene>
<evidence type="ECO:0000313" key="3">
    <source>
        <dbReference type="Proteomes" id="UP000562027"/>
    </source>
</evidence>
<dbReference type="InterPro" id="IPR000477">
    <property type="entry name" value="RT_dom"/>
</dbReference>
<proteinExistence type="predicted"/>
<dbReference type="CDD" id="cd01646">
    <property type="entry name" value="RT_Bac_retron_I"/>
    <property type="match status" value="1"/>
</dbReference>
<dbReference type="Pfam" id="PF00078">
    <property type="entry name" value="RVT_1"/>
    <property type="match status" value="1"/>
</dbReference>
<dbReference type="EMBL" id="JACHLP010000012">
    <property type="protein sequence ID" value="MBB4845906.1"/>
    <property type="molecule type" value="Genomic_DNA"/>
</dbReference>
<organism evidence="2 3">
    <name type="scientific">Roseateles oligotrophus</name>
    <dbReference type="NCBI Taxonomy" id="1769250"/>
    <lineage>
        <taxon>Bacteria</taxon>
        <taxon>Pseudomonadati</taxon>
        <taxon>Pseudomonadota</taxon>
        <taxon>Betaproteobacteria</taxon>
        <taxon>Burkholderiales</taxon>
        <taxon>Sphaerotilaceae</taxon>
        <taxon>Roseateles</taxon>
    </lineage>
</organism>
<protein>
    <recommendedName>
        <fullName evidence="1">Reverse transcriptase domain-containing protein</fullName>
    </recommendedName>
</protein>
<dbReference type="PROSITE" id="PS50878">
    <property type="entry name" value="RT_POL"/>
    <property type="match status" value="1"/>
</dbReference>